<feature type="transmembrane region" description="Helical" evidence="1">
    <location>
        <begin position="7"/>
        <end position="24"/>
    </location>
</feature>
<evidence type="ECO:0000313" key="3">
    <source>
        <dbReference type="Proteomes" id="UP000186341"/>
    </source>
</evidence>
<accession>A0A1U7NFN8</accession>
<name>A0A1U7NFN8_9FIRM</name>
<keyword evidence="1" id="KW-0472">Membrane</keyword>
<dbReference type="Proteomes" id="UP000186341">
    <property type="component" value="Unassembled WGS sequence"/>
</dbReference>
<proteinExistence type="predicted"/>
<dbReference type="EMBL" id="MPJW01000139">
    <property type="protein sequence ID" value="OLU39231.1"/>
    <property type="molecule type" value="Genomic_DNA"/>
</dbReference>
<keyword evidence="3" id="KW-1185">Reference proteome</keyword>
<reference evidence="2 3" key="1">
    <citation type="submission" date="2016-11" db="EMBL/GenBank/DDBJ databases">
        <title>Description of two novel members of the family Erysipelotrichaceae: Ileibacterium lipovorans gen. nov., sp. nov. and Dubosiella newyorkensis, gen. nov., sp. nov.</title>
        <authorList>
            <person name="Cox L.M."/>
            <person name="Sohn J."/>
            <person name="Tyrrell K.L."/>
            <person name="Citron D.M."/>
            <person name="Lawson P.A."/>
            <person name="Patel N.B."/>
            <person name="Iizumi T."/>
            <person name="Perez-Perez G.I."/>
            <person name="Goldstein E.J."/>
            <person name="Blaser M.J."/>
        </authorList>
    </citation>
    <scope>NUCLEOTIDE SEQUENCE [LARGE SCALE GENOMIC DNA]</scope>
    <source>
        <strain evidence="2 3">NYU-BL-A3</strain>
    </source>
</reference>
<organism evidence="2 3">
    <name type="scientific">Ileibacterium valens</name>
    <dbReference type="NCBI Taxonomy" id="1862668"/>
    <lineage>
        <taxon>Bacteria</taxon>
        <taxon>Bacillati</taxon>
        <taxon>Bacillota</taxon>
        <taxon>Erysipelotrichia</taxon>
        <taxon>Erysipelotrichales</taxon>
        <taxon>Erysipelotrichaceae</taxon>
        <taxon>Ileibacterium</taxon>
    </lineage>
</organism>
<dbReference type="AlphaFoldDB" id="A0A1U7NFN8"/>
<gene>
    <name evidence="2" type="ORF">BO222_07095</name>
</gene>
<comment type="caution">
    <text evidence="2">The sequence shown here is derived from an EMBL/GenBank/DDBJ whole genome shotgun (WGS) entry which is preliminary data.</text>
</comment>
<sequence>MIVIENSIIHSFATGMFFVCPSIFRLVFETTYIPDIFRVIIVSPTVFCVEAPLICLDSIKCAESAKRFGSLKKTKNRQLYLITQAFAVNINLDTSMSPDKIINF</sequence>
<evidence type="ECO:0000256" key="1">
    <source>
        <dbReference type="SAM" id="Phobius"/>
    </source>
</evidence>
<protein>
    <submittedName>
        <fullName evidence="2">Uncharacterized protein</fullName>
    </submittedName>
</protein>
<evidence type="ECO:0000313" key="2">
    <source>
        <dbReference type="EMBL" id="OLU39231.1"/>
    </source>
</evidence>
<keyword evidence="1" id="KW-1133">Transmembrane helix</keyword>
<keyword evidence="1" id="KW-0812">Transmembrane</keyword>